<keyword evidence="1" id="KW-0472">Membrane</keyword>
<feature type="transmembrane region" description="Helical" evidence="1">
    <location>
        <begin position="16"/>
        <end position="46"/>
    </location>
</feature>
<evidence type="ECO:0000313" key="3">
    <source>
        <dbReference type="Proteomes" id="UP000222056"/>
    </source>
</evidence>
<evidence type="ECO:0000256" key="1">
    <source>
        <dbReference type="SAM" id="Phobius"/>
    </source>
</evidence>
<keyword evidence="3" id="KW-1185">Reference proteome</keyword>
<keyword evidence="1" id="KW-1133">Transmembrane helix</keyword>
<organism evidence="2 3">
    <name type="scientific">Thermoleophilum album</name>
    <dbReference type="NCBI Taxonomy" id="29539"/>
    <lineage>
        <taxon>Bacteria</taxon>
        <taxon>Bacillati</taxon>
        <taxon>Actinomycetota</taxon>
        <taxon>Thermoleophilia</taxon>
        <taxon>Thermoleophilales</taxon>
        <taxon>Thermoleophilaceae</taxon>
        <taxon>Thermoleophilum</taxon>
    </lineage>
</organism>
<evidence type="ECO:0000313" key="2">
    <source>
        <dbReference type="EMBL" id="SEH10321.1"/>
    </source>
</evidence>
<sequence length="128" mass="13207">MWRAAGTARFLPLLDLAVLAVAALLAATLVAAPLLGIVVATTVWCLQRAVAALVEHRARALRRAQAGLGILAAGLLLRAWMVAFALLGAGVVDRQSGLTAAVLVALALQARLAVELPRRMKGLKGGDA</sequence>
<feature type="transmembrane region" description="Helical" evidence="1">
    <location>
        <begin position="67"/>
        <end position="91"/>
    </location>
</feature>
<dbReference type="AlphaFoldDB" id="A0A1H6FHL8"/>
<keyword evidence="1" id="KW-0812">Transmembrane</keyword>
<proteinExistence type="predicted"/>
<evidence type="ECO:0008006" key="4">
    <source>
        <dbReference type="Google" id="ProtNLM"/>
    </source>
</evidence>
<name>A0A1H6FHL8_THEAL</name>
<dbReference type="EMBL" id="FNWJ01000001">
    <property type="protein sequence ID" value="SEH10321.1"/>
    <property type="molecule type" value="Genomic_DNA"/>
</dbReference>
<accession>A0A1H6FHL8</accession>
<reference evidence="3" key="1">
    <citation type="submission" date="2016-10" db="EMBL/GenBank/DDBJ databases">
        <authorList>
            <person name="Varghese N."/>
            <person name="Submissions S."/>
        </authorList>
    </citation>
    <scope>NUCLEOTIDE SEQUENCE [LARGE SCALE GENOMIC DNA]</scope>
    <source>
        <strain evidence="3">ATCC 35263</strain>
    </source>
</reference>
<gene>
    <name evidence="2" type="ORF">SAMN02745716_0170</name>
</gene>
<dbReference type="STRING" id="29539.SAMN02745716_0170"/>
<dbReference type="Proteomes" id="UP000222056">
    <property type="component" value="Unassembled WGS sequence"/>
</dbReference>
<dbReference type="RefSeq" id="WP_093115360.1">
    <property type="nucleotide sequence ID" value="NZ_FNWJ01000001.1"/>
</dbReference>
<protein>
    <recommendedName>
        <fullName evidence="4">ATP synthase I chain</fullName>
    </recommendedName>
</protein>